<evidence type="ECO:0000256" key="5">
    <source>
        <dbReference type="ARBA" id="ARBA00023295"/>
    </source>
</evidence>
<reference evidence="9" key="1">
    <citation type="journal article" date="2014" name="Int. J. Syst. Evol. Microbiol.">
        <title>Complete genome sequence of Corynebacterium casei LMG S-19264T (=DSM 44701T), isolated from a smear-ripened cheese.</title>
        <authorList>
            <consortium name="US DOE Joint Genome Institute (JGI-PGF)"/>
            <person name="Walter F."/>
            <person name="Albersmeier A."/>
            <person name="Kalinowski J."/>
            <person name="Ruckert C."/>
        </authorList>
    </citation>
    <scope>NUCLEOTIDE SEQUENCE</scope>
    <source>
        <strain evidence="9">NBRC 108769</strain>
    </source>
</reference>
<comment type="similarity">
    <text evidence="2">Belongs to the glycosyl hydrolase 3 family.</text>
</comment>
<keyword evidence="6" id="KW-0732">Signal</keyword>
<name>A0AA37SPK7_9BACT</name>
<dbReference type="Gene3D" id="3.20.20.300">
    <property type="entry name" value="Glycoside hydrolase, family 3, N-terminal domain"/>
    <property type="match status" value="1"/>
</dbReference>
<evidence type="ECO:0000259" key="8">
    <source>
        <dbReference type="Pfam" id="PF00933"/>
    </source>
</evidence>
<comment type="catalytic activity">
    <reaction evidence="1">
        <text>Hydrolysis of terminal non-reducing N-acetyl-D-hexosamine residues in N-acetyl-beta-D-hexosaminides.</text>
        <dbReference type="EC" id="3.2.1.52"/>
    </reaction>
</comment>
<dbReference type="SUPFAM" id="SSF51445">
    <property type="entry name" value="(Trans)glycosidases"/>
    <property type="match status" value="1"/>
</dbReference>
<sequence>MPKTITFLLILLTSNLLAQITPAERWAMETMETMTLDEKIGQLFMIRAHSDLGPDHVAQVENYIKNYKVGGLCFFQGTPTKQAELTNNYQKIANIPLLIAIDGEWGLGMRFPKSSISYPKQLALGAIQDNSLIYELGAEVANEFKRIGIHVNFAPVADVNNNPENPVINDRSFGENPENVASKSYAYMKGMQDNGLMACAKHFPGHGDTNTDSHHDLPIIPHDYNRLDSIEMMPFKVLIKEGIESVMVAHLHVPTLDAAPNMPSSLSYKTTTGLLRDSFNFQGLIFTDGLEMQGVRKNFPPGEMEAKAILAGNDILLLPPDLPKAVKTLKDYVAEGKITTIRLDQSVKRILVAKYNHGLSISPRVVMNNLDKDINNSGGIALKRKLIEHSITLARDKDNILPINIKPGTKVASLSIGSNSTTTFQKTLSEFNKVDAFNLPANFPEAKIAQMANMLKDYDYVVIGVFDMNKYASKKFGLHINAVKLINAVSKESKTVINLFGSPYALKFFDNFKTVMVSYTDDKMTQVASAKAILGGMHISGKLPVSAGKSFKFRDGVEKRASLSLGYSIPEKVGISSDTLKRIEKIVKEMIAEKAAPGCQIFIAKDGKVVYNKSFGYHTYEQKMKVKNTDLYDLASITKIAATTIAVMKMNESGQMNVGSKLSKYITQLDTTDKKDLKIVDIMAHHAGLAGWIPFYKQTVSKDRYPKPLSQYYRSDKDNDHHLAVADRLFIRDDFVDSIWTQIYVSKMRSNTNYRYSDLGFYLLSQAVANTAKKPFDKYLEDEFYKPLGLERTLFNPLSKFPKDEIVPTENDTYFRIQKVQGHVHDMGSAMLGGVSGHAGLFSNAYELGVIMQMLLNGGYYGDTQFLKPETIKLFTTRYPRSSRRAIGFDMRDLSASANLNVSEKTSSRTYGHTGFTGTFAYVDPDYNLVFVMLANRTYPSMNNKKYIRGNYRERIHTLVYNAMGVPDKEDINN</sequence>
<keyword evidence="4" id="KW-0378">Hydrolase</keyword>
<evidence type="ECO:0000256" key="4">
    <source>
        <dbReference type="ARBA" id="ARBA00022801"/>
    </source>
</evidence>
<evidence type="ECO:0000256" key="6">
    <source>
        <dbReference type="SAM" id="SignalP"/>
    </source>
</evidence>
<dbReference type="Pfam" id="PF00144">
    <property type="entry name" value="Beta-lactamase"/>
    <property type="match status" value="1"/>
</dbReference>
<dbReference type="InterPro" id="IPR012338">
    <property type="entry name" value="Beta-lactam/transpept-like"/>
</dbReference>
<accession>A0AA37SPK7</accession>
<dbReference type="EMBL" id="BSOH01000007">
    <property type="protein sequence ID" value="GLR17107.1"/>
    <property type="molecule type" value="Genomic_DNA"/>
</dbReference>
<dbReference type="InterPro" id="IPR036881">
    <property type="entry name" value="Glyco_hydro_3_C_sf"/>
</dbReference>
<dbReference type="SUPFAM" id="SSF52279">
    <property type="entry name" value="Beta-D-glucan exohydrolase, C-terminal domain"/>
    <property type="match status" value="1"/>
</dbReference>
<comment type="caution">
    <text evidence="9">The sequence shown here is derived from an EMBL/GenBank/DDBJ whole genome shotgun (WGS) entry which is preliminary data.</text>
</comment>
<dbReference type="GO" id="GO:0009254">
    <property type="term" value="P:peptidoglycan turnover"/>
    <property type="evidence" value="ECO:0007669"/>
    <property type="project" value="TreeGrafter"/>
</dbReference>
<dbReference type="InterPro" id="IPR050226">
    <property type="entry name" value="NagZ_Beta-hexosaminidase"/>
</dbReference>
<evidence type="ECO:0000259" key="7">
    <source>
        <dbReference type="Pfam" id="PF00144"/>
    </source>
</evidence>
<dbReference type="InterPro" id="IPR001764">
    <property type="entry name" value="Glyco_hydro_3_N"/>
</dbReference>
<dbReference type="AlphaFoldDB" id="A0AA37SPK7"/>
<proteinExistence type="inferred from homology"/>
<protein>
    <recommendedName>
        <fullName evidence="3">beta-N-acetylhexosaminidase</fullName>
        <ecNumber evidence="3">3.2.1.52</ecNumber>
    </recommendedName>
</protein>
<dbReference type="PRINTS" id="PR00133">
    <property type="entry name" value="GLHYDRLASE3"/>
</dbReference>
<dbReference type="InterPro" id="IPR017853">
    <property type="entry name" value="GH"/>
</dbReference>
<dbReference type="GO" id="GO:0005975">
    <property type="term" value="P:carbohydrate metabolic process"/>
    <property type="evidence" value="ECO:0007669"/>
    <property type="project" value="InterPro"/>
</dbReference>
<dbReference type="Gene3D" id="3.40.710.10">
    <property type="entry name" value="DD-peptidase/beta-lactamase superfamily"/>
    <property type="match status" value="1"/>
</dbReference>
<feature type="domain" description="Glycoside hydrolase family 3 N-terminal" evidence="8">
    <location>
        <begin position="35"/>
        <end position="351"/>
    </location>
</feature>
<evidence type="ECO:0000256" key="2">
    <source>
        <dbReference type="ARBA" id="ARBA00005336"/>
    </source>
</evidence>
<dbReference type="InterPro" id="IPR001466">
    <property type="entry name" value="Beta-lactam-related"/>
</dbReference>
<dbReference type="EC" id="3.2.1.52" evidence="3"/>
<feature type="domain" description="Beta-lactamase-related" evidence="7">
    <location>
        <begin position="584"/>
        <end position="942"/>
    </location>
</feature>
<evidence type="ECO:0000256" key="3">
    <source>
        <dbReference type="ARBA" id="ARBA00012663"/>
    </source>
</evidence>
<evidence type="ECO:0000313" key="10">
    <source>
        <dbReference type="Proteomes" id="UP001156666"/>
    </source>
</evidence>
<dbReference type="Gene3D" id="3.40.50.1700">
    <property type="entry name" value="Glycoside hydrolase family 3 C-terminal domain"/>
    <property type="match status" value="1"/>
</dbReference>
<dbReference type="Proteomes" id="UP001156666">
    <property type="component" value="Unassembled WGS sequence"/>
</dbReference>
<feature type="chain" id="PRO_5041456108" description="beta-N-acetylhexosaminidase" evidence="6">
    <location>
        <begin position="19"/>
        <end position="974"/>
    </location>
</feature>
<dbReference type="RefSeq" id="WP_235290716.1">
    <property type="nucleotide sequence ID" value="NZ_BSOH01000007.1"/>
</dbReference>
<dbReference type="SUPFAM" id="SSF56601">
    <property type="entry name" value="beta-lactamase/transpeptidase-like"/>
    <property type="match status" value="1"/>
</dbReference>
<dbReference type="PANTHER" id="PTHR30480">
    <property type="entry name" value="BETA-HEXOSAMINIDASE-RELATED"/>
    <property type="match status" value="1"/>
</dbReference>
<dbReference type="Pfam" id="PF00933">
    <property type="entry name" value="Glyco_hydro_3"/>
    <property type="match status" value="1"/>
</dbReference>
<dbReference type="GO" id="GO:0004563">
    <property type="term" value="F:beta-N-acetylhexosaminidase activity"/>
    <property type="evidence" value="ECO:0007669"/>
    <property type="project" value="UniProtKB-EC"/>
</dbReference>
<dbReference type="PANTHER" id="PTHR30480:SF13">
    <property type="entry name" value="BETA-HEXOSAMINIDASE"/>
    <property type="match status" value="1"/>
</dbReference>
<dbReference type="InterPro" id="IPR036962">
    <property type="entry name" value="Glyco_hydro_3_N_sf"/>
</dbReference>
<organism evidence="9 10">
    <name type="scientific">Portibacter lacus</name>
    <dbReference type="NCBI Taxonomy" id="1099794"/>
    <lineage>
        <taxon>Bacteria</taxon>
        <taxon>Pseudomonadati</taxon>
        <taxon>Bacteroidota</taxon>
        <taxon>Saprospiria</taxon>
        <taxon>Saprospirales</taxon>
        <taxon>Haliscomenobacteraceae</taxon>
        <taxon>Portibacter</taxon>
    </lineage>
</organism>
<keyword evidence="10" id="KW-1185">Reference proteome</keyword>
<evidence type="ECO:0000256" key="1">
    <source>
        <dbReference type="ARBA" id="ARBA00001231"/>
    </source>
</evidence>
<evidence type="ECO:0000313" key="9">
    <source>
        <dbReference type="EMBL" id="GLR17107.1"/>
    </source>
</evidence>
<gene>
    <name evidence="9" type="ORF">GCM10007940_17220</name>
</gene>
<feature type="signal peptide" evidence="6">
    <location>
        <begin position="1"/>
        <end position="18"/>
    </location>
</feature>
<keyword evidence="5" id="KW-0326">Glycosidase</keyword>
<reference evidence="9" key="2">
    <citation type="submission" date="2023-01" db="EMBL/GenBank/DDBJ databases">
        <title>Draft genome sequence of Portibacter lacus strain NBRC 108769.</title>
        <authorList>
            <person name="Sun Q."/>
            <person name="Mori K."/>
        </authorList>
    </citation>
    <scope>NUCLEOTIDE SEQUENCE</scope>
    <source>
        <strain evidence="9">NBRC 108769</strain>
    </source>
</reference>